<reference evidence="3" key="2">
    <citation type="submission" date="2025-08" db="UniProtKB">
        <authorList>
            <consortium name="Ensembl"/>
        </authorList>
    </citation>
    <scope>IDENTIFICATION</scope>
</reference>
<dbReference type="PANTHER" id="PTHR33480:SF5">
    <property type="entry name" value="SI:DKEY-51D8.9"/>
    <property type="match status" value="1"/>
</dbReference>
<name>A0A8C5EKZ7_GOUWI</name>
<dbReference type="InterPro" id="IPR001214">
    <property type="entry name" value="SET_dom"/>
</dbReference>
<dbReference type="PANTHER" id="PTHR33480">
    <property type="entry name" value="SET DOMAIN-CONTAINING PROTEIN-RELATED"/>
    <property type="match status" value="1"/>
</dbReference>
<evidence type="ECO:0000313" key="3">
    <source>
        <dbReference type="Ensembl" id="ENSGWIP00000023389.1"/>
    </source>
</evidence>
<proteinExistence type="predicted"/>
<sequence>MPQKLVAKRQKNPTEEEEAAAAACSLFMLSEEHRRPRKARPQTVMPRRTTPLQDATNHILAGRDKNSMLEIKYINPVKGRGIFTSAVFSQGDFVVEYRGELIDAAEAEHRRKLYHDARSIFMFDFTWKLKTWCIDGTLEDGSFGRLVNDEHKSPNCRMKLIEAEGKPHLCLFALKEITTGTEITYDYGGKEWPWRKEIPHALTSTAAQESIKDSFQDQIRSSTVFIKETRERPGVQSCNMTSGSSACETQLSGASIPSGQHSVAELGDHAHDLELNVFSTDLSRDTELRAECQSFGPTPDSPVHEVQCVGGQCSTVKEGIGEVGVQHQEVSPPMFSTDLASETKSGLECQSSRAAPNDSACECTIHKLVFELVRIDKCWICHSPLTSIRWPGLRCKQCCGVWHKICLQKSSEDWDILDEDVSSDDEYIPESVSGSESSGTEFSVELPEPSKTSHTTNMPDLGITFAEQEQMMMDLETTGDLQSDPEPKPESSESYMQKTRDTSTEKGTVDILGQSKSQTKSGKLLKSHVNYCFVCGKPQTKLARHLERHVNENAEIAQALQFPKSSKERKVILGKLRNLGNFKHNSVVNTTGSGCLKVKRSSKQSKSSETYDYCLYCKGMLSRKELSRHMKRCALRPENNVEEGPELRERVIGIASAQSTMPQPISSELWSLLGKMHKDAVSSAVRNDHYLMQFAQSLFNKHGSDRSKHEYIRQKVRELGRLLVTLRHTTRIQNMEEAIKPGNFLTLTSAVKRVSGFDNKNNTYKAPSLALKIGHSLRKISDLMMCRALMEEDQVAIDSIKRFHTLNETKWSELVSHSALSNLSEAQYNKSTRLPLAKDVQKLQLYLGQQMELAKEKLTDNPTAGTYAALAKVTLCQIILFNRRREGEVARMTVKKF</sequence>
<evidence type="ECO:0000256" key="1">
    <source>
        <dbReference type="SAM" id="MobiDB-lite"/>
    </source>
</evidence>
<dbReference type="SUPFAM" id="SSF82199">
    <property type="entry name" value="SET domain"/>
    <property type="match status" value="1"/>
</dbReference>
<feature type="region of interest" description="Disordered" evidence="1">
    <location>
        <begin position="478"/>
        <end position="508"/>
    </location>
</feature>
<dbReference type="InterPro" id="IPR046341">
    <property type="entry name" value="SET_dom_sf"/>
</dbReference>
<feature type="compositionally biased region" description="Basic and acidic residues" evidence="1">
    <location>
        <begin position="498"/>
        <end position="508"/>
    </location>
</feature>
<keyword evidence="4" id="KW-1185">Reference proteome</keyword>
<dbReference type="PROSITE" id="PS50280">
    <property type="entry name" value="SET"/>
    <property type="match status" value="1"/>
</dbReference>
<dbReference type="SMART" id="SM00317">
    <property type="entry name" value="SET"/>
    <property type="match status" value="1"/>
</dbReference>
<organism evidence="3 4">
    <name type="scientific">Gouania willdenowi</name>
    <name type="common">Blunt-snouted clingfish</name>
    <name type="synonym">Lepadogaster willdenowi</name>
    <dbReference type="NCBI Taxonomy" id="441366"/>
    <lineage>
        <taxon>Eukaryota</taxon>
        <taxon>Metazoa</taxon>
        <taxon>Chordata</taxon>
        <taxon>Craniata</taxon>
        <taxon>Vertebrata</taxon>
        <taxon>Euteleostomi</taxon>
        <taxon>Actinopterygii</taxon>
        <taxon>Neopterygii</taxon>
        <taxon>Teleostei</taxon>
        <taxon>Neoteleostei</taxon>
        <taxon>Acanthomorphata</taxon>
        <taxon>Ovalentaria</taxon>
        <taxon>Blenniimorphae</taxon>
        <taxon>Blenniiformes</taxon>
        <taxon>Gobiesocoidei</taxon>
        <taxon>Gobiesocidae</taxon>
        <taxon>Gobiesocinae</taxon>
        <taxon>Gouania</taxon>
    </lineage>
</organism>
<gene>
    <name evidence="3" type="primary">LOC114465886</name>
</gene>
<feature type="compositionally biased region" description="Low complexity" evidence="1">
    <location>
        <begin position="430"/>
        <end position="445"/>
    </location>
</feature>
<protein>
    <submittedName>
        <fullName evidence="3">Uncharacterized LOC114465886</fullName>
    </submittedName>
</protein>
<dbReference type="AlphaFoldDB" id="A0A8C5EKZ7"/>
<reference evidence="3" key="1">
    <citation type="submission" date="2020-06" db="EMBL/GenBank/DDBJ databases">
        <authorList>
            <consortium name="Wellcome Sanger Institute Data Sharing"/>
        </authorList>
    </citation>
    <scope>NUCLEOTIDE SEQUENCE [LARGE SCALE GENOMIC DNA]</scope>
</reference>
<feature type="domain" description="SET" evidence="2">
    <location>
        <begin position="67"/>
        <end position="188"/>
    </location>
</feature>
<dbReference type="Pfam" id="PF00856">
    <property type="entry name" value="SET"/>
    <property type="match status" value="1"/>
</dbReference>
<reference evidence="3" key="3">
    <citation type="submission" date="2025-09" db="UniProtKB">
        <authorList>
            <consortium name="Ensembl"/>
        </authorList>
    </citation>
    <scope>IDENTIFICATION</scope>
</reference>
<dbReference type="Gene3D" id="2.170.270.10">
    <property type="entry name" value="SET domain"/>
    <property type="match status" value="1"/>
</dbReference>
<dbReference type="Ensembl" id="ENSGWIT00000025618.1">
    <property type="protein sequence ID" value="ENSGWIP00000023389.1"/>
    <property type="gene ID" value="ENSGWIG00000012483.1"/>
</dbReference>
<accession>A0A8C5EKZ7</accession>
<dbReference type="Proteomes" id="UP000694680">
    <property type="component" value="Chromosome 6"/>
</dbReference>
<evidence type="ECO:0000313" key="4">
    <source>
        <dbReference type="Proteomes" id="UP000694680"/>
    </source>
</evidence>
<evidence type="ECO:0000259" key="2">
    <source>
        <dbReference type="PROSITE" id="PS50280"/>
    </source>
</evidence>
<feature type="region of interest" description="Disordered" evidence="1">
    <location>
        <begin position="425"/>
        <end position="459"/>
    </location>
</feature>